<evidence type="ECO:0000256" key="1">
    <source>
        <dbReference type="SAM" id="Phobius"/>
    </source>
</evidence>
<sequence>MVGLLAFFLADALPGGPNAIATFFVATAAVLVLFLLTVAVAAVAGRVRRDAPRPFGPLPARARRRPRAGVRVDVGWGSAQAASPAAAADVEEVTTPAPPGSKRHFLQAVDELLAVVDALPESDGREIQDGLLRFATSADVTDLAELVERRRVPELRRFAMLAEQLPKSRLRYLAVVLRARKIVR</sequence>
<keyword evidence="1" id="KW-1133">Transmembrane helix</keyword>
<comment type="caution">
    <text evidence="2">The sequence shown here is derived from an EMBL/GenBank/DDBJ whole genome shotgun (WGS) entry which is preliminary data.</text>
</comment>
<dbReference type="AlphaFoldDB" id="A0A4R4W671"/>
<organism evidence="2 3">
    <name type="scientific">Kribbella turkmenica</name>
    <dbReference type="NCBI Taxonomy" id="2530375"/>
    <lineage>
        <taxon>Bacteria</taxon>
        <taxon>Bacillati</taxon>
        <taxon>Actinomycetota</taxon>
        <taxon>Actinomycetes</taxon>
        <taxon>Propionibacteriales</taxon>
        <taxon>Kribbellaceae</taxon>
        <taxon>Kribbella</taxon>
    </lineage>
</organism>
<accession>A0A4R4W671</accession>
<feature type="transmembrane region" description="Helical" evidence="1">
    <location>
        <begin position="22"/>
        <end position="44"/>
    </location>
</feature>
<dbReference type="Proteomes" id="UP000295172">
    <property type="component" value="Unassembled WGS sequence"/>
</dbReference>
<gene>
    <name evidence="2" type="ORF">E1218_33505</name>
</gene>
<reference evidence="2 3" key="1">
    <citation type="submission" date="2019-02" db="EMBL/GenBank/DDBJ databases">
        <title>Draft genome sequences of novel Actinobacteria.</title>
        <authorList>
            <person name="Sahin N."/>
            <person name="Ay H."/>
            <person name="Saygin H."/>
        </authorList>
    </citation>
    <scope>NUCLEOTIDE SEQUENCE [LARGE SCALE GENOMIC DNA]</scope>
    <source>
        <strain evidence="2 3">16K104</strain>
    </source>
</reference>
<evidence type="ECO:0000313" key="3">
    <source>
        <dbReference type="Proteomes" id="UP000295172"/>
    </source>
</evidence>
<keyword evidence="3" id="KW-1185">Reference proteome</keyword>
<keyword evidence="1" id="KW-0472">Membrane</keyword>
<proteinExistence type="predicted"/>
<dbReference type="EMBL" id="SMKR01000240">
    <property type="protein sequence ID" value="TDD14149.1"/>
    <property type="molecule type" value="Genomic_DNA"/>
</dbReference>
<evidence type="ECO:0000313" key="2">
    <source>
        <dbReference type="EMBL" id="TDD14149.1"/>
    </source>
</evidence>
<dbReference type="RefSeq" id="WP_132327064.1">
    <property type="nucleotide sequence ID" value="NZ_SMKR01000240.1"/>
</dbReference>
<protein>
    <submittedName>
        <fullName evidence="2">Uncharacterized protein</fullName>
    </submittedName>
</protein>
<name>A0A4R4W671_9ACTN</name>
<keyword evidence="1" id="KW-0812">Transmembrane</keyword>